<comment type="caution">
    <text evidence="1">The sequence shown here is derived from an EMBL/GenBank/DDBJ whole genome shotgun (WGS) entry which is preliminary data.</text>
</comment>
<accession>A0ACC1CJ49</accession>
<organism evidence="1 2">
    <name type="scientific">Dendrolimus kikuchii</name>
    <dbReference type="NCBI Taxonomy" id="765133"/>
    <lineage>
        <taxon>Eukaryota</taxon>
        <taxon>Metazoa</taxon>
        <taxon>Ecdysozoa</taxon>
        <taxon>Arthropoda</taxon>
        <taxon>Hexapoda</taxon>
        <taxon>Insecta</taxon>
        <taxon>Pterygota</taxon>
        <taxon>Neoptera</taxon>
        <taxon>Endopterygota</taxon>
        <taxon>Lepidoptera</taxon>
        <taxon>Glossata</taxon>
        <taxon>Ditrysia</taxon>
        <taxon>Bombycoidea</taxon>
        <taxon>Lasiocampidae</taxon>
        <taxon>Dendrolimus</taxon>
    </lineage>
</organism>
<evidence type="ECO:0000313" key="1">
    <source>
        <dbReference type="EMBL" id="KAJ0171487.1"/>
    </source>
</evidence>
<dbReference type="EMBL" id="CM034410">
    <property type="protein sequence ID" value="KAJ0171487.1"/>
    <property type="molecule type" value="Genomic_DNA"/>
</dbReference>
<keyword evidence="2" id="KW-1185">Reference proteome</keyword>
<gene>
    <name evidence="1" type="ORF">K1T71_013037</name>
</gene>
<name>A0ACC1CJ49_9NEOP</name>
<sequence>MERCDGFLVYRKPVYRVFQYLETEREKPFTTPGRIVLRYLRNSCSNALLKFRKMILQAVYSGYAVNRGMH</sequence>
<reference evidence="1 2" key="1">
    <citation type="journal article" date="2021" name="Front. Genet.">
        <title>Chromosome-Level Genome Assembly Reveals Significant Gene Expansion in the Toll and IMD Signaling Pathways of Dendrolimus kikuchii.</title>
        <authorList>
            <person name="Zhou J."/>
            <person name="Wu P."/>
            <person name="Xiong Z."/>
            <person name="Liu N."/>
            <person name="Zhao N."/>
            <person name="Ji M."/>
            <person name="Qiu Y."/>
            <person name="Yang B."/>
        </authorList>
    </citation>
    <scope>NUCLEOTIDE SEQUENCE [LARGE SCALE GENOMIC DNA]</scope>
    <source>
        <strain evidence="1">Ann1</strain>
    </source>
</reference>
<proteinExistence type="predicted"/>
<evidence type="ECO:0000313" key="2">
    <source>
        <dbReference type="Proteomes" id="UP000824533"/>
    </source>
</evidence>
<dbReference type="Proteomes" id="UP000824533">
    <property type="component" value="Linkage Group LG24"/>
</dbReference>
<protein>
    <submittedName>
        <fullName evidence="1">Uncharacterized protein</fullName>
    </submittedName>
</protein>